<protein>
    <submittedName>
        <fullName evidence="2">Uncharacterized protein</fullName>
    </submittedName>
</protein>
<evidence type="ECO:0000313" key="5">
    <source>
        <dbReference type="Proteomes" id="UP000325113"/>
    </source>
</evidence>
<proteinExistence type="predicted"/>
<evidence type="ECO:0000313" key="2">
    <source>
        <dbReference type="EMBL" id="KAA0162229.1"/>
    </source>
</evidence>
<feature type="compositionally biased region" description="Polar residues" evidence="1">
    <location>
        <begin position="49"/>
        <end position="59"/>
    </location>
</feature>
<sequence>MATRSFPEVEDEILTAVQGCYEGGTAQVGGTVAFASSSLVSSGCKGVLPSSSALTSSRHWQPPRVR</sequence>
<dbReference type="Proteomes" id="UP000324907">
    <property type="component" value="Unassembled WGS sequence"/>
</dbReference>
<reference evidence="4 5" key="1">
    <citation type="submission" date="2019-07" db="EMBL/GenBank/DDBJ databases">
        <title>Genomes of Cafeteria roenbergensis.</title>
        <authorList>
            <person name="Fischer M.G."/>
            <person name="Hackl T."/>
            <person name="Roman M."/>
        </authorList>
    </citation>
    <scope>NUCLEOTIDE SEQUENCE [LARGE SCALE GENOMIC DNA]</scope>
    <source>
        <strain evidence="3 5">Cflag</strain>
        <strain evidence="2 4">RCC970-E3</strain>
    </source>
</reference>
<gene>
    <name evidence="2" type="ORF">FNF28_04784</name>
    <name evidence="3" type="ORF">FNF31_02331</name>
</gene>
<dbReference type="AlphaFoldDB" id="A0A5A8DBF0"/>
<organism evidence="2 4">
    <name type="scientific">Cafeteria roenbergensis</name>
    <name type="common">Marine flagellate</name>
    <dbReference type="NCBI Taxonomy" id="33653"/>
    <lineage>
        <taxon>Eukaryota</taxon>
        <taxon>Sar</taxon>
        <taxon>Stramenopiles</taxon>
        <taxon>Bigyra</taxon>
        <taxon>Opalozoa</taxon>
        <taxon>Bicosoecida</taxon>
        <taxon>Cafeteriaceae</taxon>
        <taxon>Cafeteria</taxon>
    </lineage>
</organism>
<dbReference type="EMBL" id="VLTL01000083">
    <property type="protein sequence ID" value="KAA0162229.1"/>
    <property type="molecule type" value="Genomic_DNA"/>
</dbReference>
<evidence type="ECO:0000256" key="1">
    <source>
        <dbReference type="SAM" id="MobiDB-lite"/>
    </source>
</evidence>
<dbReference type="EMBL" id="VLTM01000017">
    <property type="protein sequence ID" value="KAA0164407.1"/>
    <property type="molecule type" value="Genomic_DNA"/>
</dbReference>
<name>A0A5A8DBF0_CAFRO</name>
<dbReference type="Proteomes" id="UP000325113">
    <property type="component" value="Unassembled WGS sequence"/>
</dbReference>
<comment type="caution">
    <text evidence="2">The sequence shown here is derived from an EMBL/GenBank/DDBJ whole genome shotgun (WGS) entry which is preliminary data.</text>
</comment>
<evidence type="ECO:0000313" key="4">
    <source>
        <dbReference type="Proteomes" id="UP000324907"/>
    </source>
</evidence>
<accession>A0A5A8DBF0</accession>
<evidence type="ECO:0000313" key="3">
    <source>
        <dbReference type="EMBL" id="KAA0164407.1"/>
    </source>
</evidence>
<feature type="region of interest" description="Disordered" evidence="1">
    <location>
        <begin position="47"/>
        <end position="66"/>
    </location>
</feature>